<dbReference type="SUPFAM" id="SSF50249">
    <property type="entry name" value="Nucleic acid-binding proteins"/>
    <property type="match status" value="1"/>
</dbReference>
<keyword evidence="3" id="KW-0378">Hydrolase</keyword>
<dbReference type="NCBIfam" id="NF008165">
    <property type="entry name" value="PRK10917.1-3"/>
    <property type="match status" value="1"/>
</dbReference>
<dbReference type="InterPro" id="IPR012340">
    <property type="entry name" value="NA-bd_OB-fold"/>
</dbReference>
<keyword evidence="1" id="KW-0547">Nucleotide-binding</keyword>
<protein>
    <submittedName>
        <fullName evidence="10">ATP-dependent DNA helicase RecG</fullName>
    </submittedName>
</protein>
<evidence type="ECO:0000256" key="7">
    <source>
        <dbReference type="ARBA" id="ARBA00023204"/>
    </source>
</evidence>
<dbReference type="NCBIfam" id="NF008168">
    <property type="entry name" value="PRK10917.2-2"/>
    <property type="match status" value="1"/>
</dbReference>
<dbReference type="SMART" id="SM00487">
    <property type="entry name" value="DEXDc"/>
    <property type="match status" value="1"/>
</dbReference>
<evidence type="ECO:0000313" key="10">
    <source>
        <dbReference type="EMBL" id="RJR27383.1"/>
    </source>
</evidence>
<feature type="domain" description="Helicase ATP-binding" evidence="8">
    <location>
        <begin position="273"/>
        <end position="428"/>
    </location>
</feature>
<dbReference type="CDD" id="cd04488">
    <property type="entry name" value="RecG_wedge_OBF"/>
    <property type="match status" value="1"/>
</dbReference>
<dbReference type="Pfam" id="PF00271">
    <property type="entry name" value="Helicase_C"/>
    <property type="match status" value="1"/>
</dbReference>
<dbReference type="InterPro" id="IPR033454">
    <property type="entry name" value="RecG_wedge"/>
</dbReference>
<dbReference type="Pfam" id="PF17191">
    <property type="entry name" value="RecG_wedge"/>
    <property type="match status" value="1"/>
</dbReference>
<sequence length="671" mass="76624">MLNFDTKAEKVTGVGPKYRDLLEKLEIKNVRDFLYHFPFRYDDYSEIKNIKDIQEGETVTLRGTLGPVENIFTKFGKKLTKAVLADHSGKVDLVWFNQHFLKKVLLPGQIYSVSGRVTLFNNKPSILNPEIEAYTAKSLNTGRLVPVYPETYGISSKWLRSKIHNLLTSISETEDFLPEKILKKYNFPDINLSMNSIHFPESREQLERARSRFAFEELFIQLLKVEKKKFEWNKSGRGTAINKAQEAQEEFIESLPFTLTDSQKKAVEEILDDMSRDVPMNRLLEGDVGTGKTVVAVIAAYITKHNKLKTLYMVPTELLAHQHYETFKALLDPFNVNISLLTGSVKNHKDNNWDILIGTHALLYNNEEYSDTGLVIIDEQHRFGVKQRGKLLDVGKNKKVPHLLTMTATPIPRTLALTLYGDLSISVLDTHPNLQRKIHTKVVSDKDRDKAYEWILDKNEPAFIVCPLIESSESETMTNVKAAEDEYEKLKHGVFKDVDVGLVHGRMKSNEKKQMLENFKNGKIKILIATPVIEVGIDVPEASIMVIESAERYGLATLHQLRGRVGRGDKPGYCFIFMSDDSKSAYKRLKNLENIDSGLKLAELDLELRGEGDIFSTLQHGFKRFKIADLSDFELLSKVKSEAENLFPELDKYPKLKEAIMDVQETHIRNN</sequence>
<evidence type="ECO:0000259" key="9">
    <source>
        <dbReference type="PROSITE" id="PS51194"/>
    </source>
</evidence>
<dbReference type="PROSITE" id="PS51192">
    <property type="entry name" value="HELICASE_ATP_BIND_1"/>
    <property type="match status" value="1"/>
</dbReference>
<reference evidence="10 11" key="1">
    <citation type="journal article" date="2017" name="ISME J.">
        <title>Energy and carbon metabolisms in a deep terrestrial subsurface fluid microbial community.</title>
        <authorList>
            <person name="Momper L."/>
            <person name="Jungbluth S.P."/>
            <person name="Lee M.D."/>
            <person name="Amend J.P."/>
        </authorList>
    </citation>
    <scope>NUCLEOTIDE SEQUENCE [LARGE SCALE GENOMIC DNA]</scope>
    <source>
        <strain evidence="10">SURF_46</strain>
    </source>
</reference>
<dbReference type="Gene3D" id="2.40.50.140">
    <property type="entry name" value="Nucleic acid-binding proteins"/>
    <property type="match status" value="1"/>
</dbReference>
<keyword evidence="2" id="KW-0227">DNA damage</keyword>
<gene>
    <name evidence="10" type="primary">recG</name>
    <name evidence="10" type="ORF">C4561_02425</name>
</gene>
<dbReference type="SUPFAM" id="SSF52540">
    <property type="entry name" value="P-loop containing nucleoside triphosphate hydrolases"/>
    <property type="match status" value="2"/>
</dbReference>
<dbReference type="Gene3D" id="3.40.50.300">
    <property type="entry name" value="P-loop containing nucleotide triphosphate hydrolases"/>
    <property type="match status" value="2"/>
</dbReference>
<dbReference type="PANTHER" id="PTHR47964:SF1">
    <property type="entry name" value="ATP-DEPENDENT DNA HELICASE HOMOLOG RECG, CHLOROPLASTIC"/>
    <property type="match status" value="1"/>
</dbReference>
<evidence type="ECO:0000256" key="2">
    <source>
        <dbReference type="ARBA" id="ARBA00022763"/>
    </source>
</evidence>
<dbReference type="Pfam" id="PF00270">
    <property type="entry name" value="DEAD"/>
    <property type="match status" value="1"/>
</dbReference>
<dbReference type="InterPro" id="IPR001650">
    <property type="entry name" value="Helicase_C-like"/>
</dbReference>
<keyword evidence="5" id="KW-0067">ATP-binding</keyword>
<evidence type="ECO:0000256" key="4">
    <source>
        <dbReference type="ARBA" id="ARBA00022806"/>
    </source>
</evidence>
<name>A0A3A4ZDW2_UNCKA</name>
<dbReference type="InterPro" id="IPR014001">
    <property type="entry name" value="Helicase_ATP-bd"/>
</dbReference>
<evidence type="ECO:0000256" key="5">
    <source>
        <dbReference type="ARBA" id="ARBA00022840"/>
    </source>
</evidence>
<dbReference type="GO" id="GO:0005524">
    <property type="term" value="F:ATP binding"/>
    <property type="evidence" value="ECO:0007669"/>
    <property type="project" value="UniProtKB-KW"/>
</dbReference>
<evidence type="ECO:0000256" key="1">
    <source>
        <dbReference type="ARBA" id="ARBA00022741"/>
    </source>
</evidence>
<keyword evidence="4 10" id="KW-0347">Helicase</keyword>
<dbReference type="Proteomes" id="UP000265540">
    <property type="component" value="Unassembled WGS sequence"/>
</dbReference>
<dbReference type="SMART" id="SM00490">
    <property type="entry name" value="HELICc"/>
    <property type="match status" value="1"/>
</dbReference>
<keyword evidence="6" id="KW-0238">DNA-binding</keyword>
<dbReference type="GO" id="GO:0003678">
    <property type="term" value="F:DNA helicase activity"/>
    <property type="evidence" value="ECO:0007669"/>
    <property type="project" value="TreeGrafter"/>
</dbReference>
<evidence type="ECO:0000256" key="3">
    <source>
        <dbReference type="ARBA" id="ARBA00022801"/>
    </source>
</evidence>
<organism evidence="10 11">
    <name type="scientific">candidate division WWE3 bacterium</name>
    <dbReference type="NCBI Taxonomy" id="2053526"/>
    <lineage>
        <taxon>Bacteria</taxon>
        <taxon>Katanobacteria</taxon>
    </lineage>
</organism>
<dbReference type="GO" id="GO:0016787">
    <property type="term" value="F:hydrolase activity"/>
    <property type="evidence" value="ECO:0007669"/>
    <property type="project" value="UniProtKB-KW"/>
</dbReference>
<dbReference type="GO" id="GO:0003677">
    <property type="term" value="F:DNA binding"/>
    <property type="evidence" value="ECO:0007669"/>
    <property type="project" value="UniProtKB-KW"/>
</dbReference>
<evidence type="ECO:0000313" key="11">
    <source>
        <dbReference type="Proteomes" id="UP000265540"/>
    </source>
</evidence>
<dbReference type="InterPro" id="IPR027417">
    <property type="entry name" value="P-loop_NTPase"/>
</dbReference>
<evidence type="ECO:0000259" key="8">
    <source>
        <dbReference type="PROSITE" id="PS51192"/>
    </source>
</evidence>
<dbReference type="InterPro" id="IPR011545">
    <property type="entry name" value="DEAD/DEAH_box_helicase_dom"/>
</dbReference>
<dbReference type="PANTHER" id="PTHR47964">
    <property type="entry name" value="ATP-DEPENDENT DNA HELICASE HOMOLOG RECG, CHLOROPLASTIC"/>
    <property type="match status" value="1"/>
</dbReference>
<dbReference type="PROSITE" id="PS51194">
    <property type="entry name" value="HELICASE_CTER"/>
    <property type="match status" value="1"/>
</dbReference>
<accession>A0A3A4ZDW2</accession>
<comment type="caution">
    <text evidence="10">The sequence shown here is derived from an EMBL/GenBank/DDBJ whole genome shotgun (WGS) entry which is preliminary data.</text>
</comment>
<dbReference type="EMBL" id="QZJF01000012">
    <property type="protein sequence ID" value="RJR27383.1"/>
    <property type="molecule type" value="Genomic_DNA"/>
</dbReference>
<keyword evidence="7" id="KW-0234">DNA repair</keyword>
<proteinExistence type="predicted"/>
<evidence type="ECO:0000256" key="6">
    <source>
        <dbReference type="ARBA" id="ARBA00023125"/>
    </source>
</evidence>
<dbReference type="GO" id="GO:0006281">
    <property type="term" value="P:DNA repair"/>
    <property type="evidence" value="ECO:0007669"/>
    <property type="project" value="UniProtKB-KW"/>
</dbReference>
<feature type="domain" description="Helicase C-terminal" evidence="9">
    <location>
        <begin position="447"/>
        <end position="612"/>
    </location>
</feature>
<dbReference type="AlphaFoldDB" id="A0A3A4ZDW2"/>
<dbReference type="InterPro" id="IPR047112">
    <property type="entry name" value="RecG/Mfd"/>
</dbReference>